<sequence>MASTRTASKSLSGLNATPGGMHTPIRKSGQPAGRNVIVKLLGVLPSVSRGIGSAL</sequence>
<feature type="region of interest" description="Disordered" evidence="1">
    <location>
        <begin position="1"/>
        <end position="31"/>
    </location>
</feature>
<organism evidence="2 3">
    <name type="scientific">Pararobbsia alpina</name>
    <dbReference type="NCBI Taxonomy" id="621374"/>
    <lineage>
        <taxon>Bacteria</taxon>
        <taxon>Pseudomonadati</taxon>
        <taxon>Pseudomonadota</taxon>
        <taxon>Betaproteobacteria</taxon>
        <taxon>Burkholderiales</taxon>
        <taxon>Burkholderiaceae</taxon>
        <taxon>Pararobbsia</taxon>
    </lineage>
</organism>
<reference evidence="2 3" key="1">
    <citation type="submission" date="2020-04" db="EMBL/GenBank/DDBJ databases">
        <authorList>
            <person name="De Canck E."/>
        </authorList>
    </citation>
    <scope>NUCLEOTIDE SEQUENCE [LARGE SCALE GENOMIC DNA]</scope>
    <source>
        <strain evidence="2 3">LMG 28138</strain>
    </source>
</reference>
<gene>
    <name evidence="2" type="ORF">LMG28138_01623</name>
</gene>
<evidence type="ECO:0000313" key="3">
    <source>
        <dbReference type="Proteomes" id="UP000494115"/>
    </source>
</evidence>
<accession>A0A6S7B947</accession>
<evidence type="ECO:0000256" key="1">
    <source>
        <dbReference type="SAM" id="MobiDB-lite"/>
    </source>
</evidence>
<proteinExistence type="predicted"/>
<name>A0A6S7B947_9BURK</name>
<dbReference type="AlphaFoldDB" id="A0A6S7B947"/>
<dbReference type="EMBL" id="CADIKM010000005">
    <property type="protein sequence ID" value="CAB3783355.1"/>
    <property type="molecule type" value="Genomic_DNA"/>
</dbReference>
<dbReference type="Proteomes" id="UP000494115">
    <property type="component" value="Unassembled WGS sequence"/>
</dbReference>
<keyword evidence="3" id="KW-1185">Reference proteome</keyword>
<protein>
    <submittedName>
        <fullName evidence="2">Uncharacterized protein</fullName>
    </submittedName>
</protein>
<feature type="compositionally biased region" description="Polar residues" evidence="1">
    <location>
        <begin position="1"/>
        <end position="15"/>
    </location>
</feature>
<evidence type="ECO:0000313" key="2">
    <source>
        <dbReference type="EMBL" id="CAB3783355.1"/>
    </source>
</evidence>